<accession>A0A381VHX8</accession>
<dbReference type="AlphaFoldDB" id="A0A381VHX8"/>
<dbReference type="InterPro" id="IPR050327">
    <property type="entry name" value="Proton-linked_MCT"/>
</dbReference>
<feature type="domain" description="Major facilitator superfamily (MFS) profile" evidence="2">
    <location>
        <begin position="27"/>
        <end position="425"/>
    </location>
</feature>
<dbReference type="PANTHER" id="PTHR11360">
    <property type="entry name" value="MONOCARBOXYLATE TRANSPORTER"/>
    <property type="match status" value="1"/>
</dbReference>
<evidence type="ECO:0000313" key="3">
    <source>
        <dbReference type="EMBL" id="SVA39969.1"/>
    </source>
</evidence>
<feature type="transmembrane region" description="Helical" evidence="1">
    <location>
        <begin position="118"/>
        <end position="145"/>
    </location>
</feature>
<dbReference type="SUPFAM" id="SSF103473">
    <property type="entry name" value="MFS general substrate transporter"/>
    <property type="match status" value="1"/>
</dbReference>
<feature type="transmembrane region" description="Helical" evidence="1">
    <location>
        <begin position="280"/>
        <end position="303"/>
    </location>
</feature>
<dbReference type="InterPro" id="IPR020846">
    <property type="entry name" value="MFS_dom"/>
</dbReference>
<keyword evidence="1" id="KW-0472">Membrane</keyword>
<gene>
    <name evidence="3" type="ORF">METZ01_LOCUS92823</name>
</gene>
<dbReference type="EMBL" id="UINC01008893">
    <property type="protein sequence ID" value="SVA39969.1"/>
    <property type="molecule type" value="Genomic_DNA"/>
</dbReference>
<dbReference type="InterPro" id="IPR011701">
    <property type="entry name" value="MFS"/>
</dbReference>
<reference evidence="3" key="1">
    <citation type="submission" date="2018-05" db="EMBL/GenBank/DDBJ databases">
        <authorList>
            <person name="Lanie J.A."/>
            <person name="Ng W.-L."/>
            <person name="Kazmierczak K.M."/>
            <person name="Andrzejewski T.M."/>
            <person name="Davidsen T.M."/>
            <person name="Wayne K.J."/>
            <person name="Tettelin H."/>
            <person name="Glass J.I."/>
            <person name="Rusch D."/>
            <person name="Podicherti R."/>
            <person name="Tsui H.-C.T."/>
            <person name="Winkler M.E."/>
        </authorList>
    </citation>
    <scope>NUCLEOTIDE SEQUENCE</scope>
</reference>
<keyword evidence="1" id="KW-0812">Transmembrane</keyword>
<feature type="transmembrane region" description="Helical" evidence="1">
    <location>
        <begin position="336"/>
        <end position="358"/>
    </location>
</feature>
<name>A0A381VHX8_9ZZZZ</name>
<feature type="transmembrane region" description="Helical" evidence="1">
    <location>
        <begin position="401"/>
        <end position="421"/>
    </location>
</feature>
<feature type="transmembrane region" description="Helical" evidence="1">
    <location>
        <begin position="21"/>
        <end position="39"/>
    </location>
</feature>
<dbReference type="GO" id="GO:0022857">
    <property type="term" value="F:transmembrane transporter activity"/>
    <property type="evidence" value="ECO:0007669"/>
    <property type="project" value="InterPro"/>
</dbReference>
<evidence type="ECO:0000256" key="1">
    <source>
        <dbReference type="SAM" id="Phobius"/>
    </source>
</evidence>
<feature type="transmembrane region" description="Helical" evidence="1">
    <location>
        <begin position="59"/>
        <end position="86"/>
    </location>
</feature>
<sequence length="431" mass="46349">MPIIRSIFGIRYLIGRPNPPIFYGWVILLVVVLSQFISGPGQTHSVSVFVEPMKDSLNLSSGLIAALYTAGTLTAGATVFFIGLILDRLGSRVVLSGAALIFGLAVIAMGQVQNETQFYFAVVLLRTFGQGAMILIPPTLLAIWFVRKRGKVMAIAGLGMVASQAIFPPLNDFLINRYDWRDAWTILGITILLVLTIPSIALVRRSPESMGLSPDGDSPGSVRLNQNEALDEPQWTLKQAVRTRSLWLLVIANLSIPICFNALIFHNESIIVGRGLDPRLAALVLSTMAPLVLFGNVIAGLLCDRIPSRFVLSIGQATIGLSILWVLFILSEPWQAFVYGGLIGLAIGINMTTNNVIWANYFGRAHLGSIRGLATTAMVTSSAIGPLPFGVLSDLMNSHDIALLALVTLPAVSVIASVCAVPPLRKIAVKT</sequence>
<feature type="transmembrane region" description="Helical" evidence="1">
    <location>
        <begin position="152"/>
        <end position="171"/>
    </location>
</feature>
<dbReference type="InterPro" id="IPR036259">
    <property type="entry name" value="MFS_trans_sf"/>
</dbReference>
<organism evidence="3">
    <name type="scientific">marine metagenome</name>
    <dbReference type="NCBI Taxonomy" id="408172"/>
    <lineage>
        <taxon>unclassified sequences</taxon>
        <taxon>metagenomes</taxon>
        <taxon>ecological metagenomes</taxon>
    </lineage>
</organism>
<dbReference type="Gene3D" id="1.20.1250.20">
    <property type="entry name" value="MFS general substrate transporter like domains"/>
    <property type="match status" value="2"/>
</dbReference>
<keyword evidence="1" id="KW-1133">Transmembrane helix</keyword>
<evidence type="ECO:0000259" key="2">
    <source>
        <dbReference type="PROSITE" id="PS50850"/>
    </source>
</evidence>
<feature type="transmembrane region" description="Helical" evidence="1">
    <location>
        <begin position="183"/>
        <end position="203"/>
    </location>
</feature>
<feature type="transmembrane region" description="Helical" evidence="1">
    <location>
        <begin position="246"/>
        <end position="265"/>
    </location>
</feature>
<dbReference type="PROSITE" id="PS50850">
    <property type="entry name" value="MFS"/>
    <property type="match status" value="1"/>
</dbReference>
<dbReference type="PANTHER" id="PTHR11360:SF308">
    <property type="entry name" value="BLL3089 PROTEIN"/>
    <property type="match status" value="1"/>
</dbReference>
<feature type="transmembrane region" description="Helical" evidence="1">
    <location>
        <begin position="93"/>
        <end position="112"/>
    </location>
</feature>
<dbReference type="Pfam" id="PF07690">
    <property type="entry name" value="MFS_1"/>
    <property type="match status" value="1"/>
</dbReference>
<proteinExistence type="predicted"/>
<feature type="transmembrane region" description="Helical" evidence="1">
    <location>
        <begin position="370"/>
        <end position="389"/>
    </location>
</feature>
<dbReference type="CDD" id="cd17355">
    <property type="entry name" value="MFS_YcxA_like"/>
    <property type="match status" value="1"/>
</dbReference>
<feature type="transmembrane region" description="Helical" evidence="1">
    <location>
        <begin position="310"/>
        <end position="330"/>
    </location>
</feature>
<protein>
    <recommendedName>
        <fullName evidence="2">Major facilitator superfamily (MFS) profile domain-containing protein</fullName>
    </recommendedName>
</protein>